<protein>
    <recommendedName>
        <fullName evidence="3">F-box domain-containing protein</fullName>
    </recommendedName>
</protein>
<dbReference type="Proteomes" id="UP001583177">
    <property type="component" value="Unassembled WGS sequence"/>
</dbReference>
<comment type="caution">
    <text evidence="1">The sequence shown here is derived from an EMBL/GenBank/DDBJ whole genome shotgun (WGS) entry which is preliminary data.</text>
</comment>
<evidence type="ECO:0008006" key="3">
    <source>
        <dbReference type="Google" id="ProtNLM"/>
    </source>
</evidence>
<keyword evidence="2" id="KW-1185">Reference proteome</keyword>
<organism evidence="1 2">
    <name type="scientific">Diaporthe australafricana</name>
    <dbReference type="NCBI Taxonomy" id="127596"/>
    <lineage>
        <taxon>Eukaryota</taxon>
        <taxon>Fungi</taxon>
        <taxon>Dikarya</taxon>
        <taxon>Ascomycota</taxon>
        <taxon>Pezizomycotina</taxon>
        <taxon>Sordariomycetes</taxon>
        <taxon>Sordariomycetidae</taxon>
        <taxon>Diaporthales</taxon>
        <taxon>Diaporthaceae</taxon>
        <taxon>Diaporthe</taxon>
    </lineage>
</organism>
<evidence type="ECO:0000313" key="1">
    <source>
        <dbReference type="EMBL" id="KAL1878233.1"/>
    </source>
</evidence>
<evidence type="ECO:0000313" key="2">
    <source>
        <dbReference type="Proteomes" id="UP001583177"/>
    </source>
</evidence>
<gene>
    <name evidence="1" type="ORF">Daus18300_002150</name>
</gene>
<reference evidence="1 2" key="1">
    <citation type="journal article" date="2024" name="IMA Fungus">
        <title>IMA Genome - F19 : A genome assembly and annotation guide to empower mycologists, including annotated draft genome sequences of Ceratocystis pirilliformis, Diaporthe australafricana, Fusarium ophioides, Paecilomyces lecythidis, and Sporothrix stenoceras.</title>
        <authorList>
            <person name="Aylward J."/>
            <person name="Wilson A.M."/>
            <person name="Visagie C.M."/>
            <person name="Spraker J."/>
            <person name="Barnes I."/>
            <person name="Buitendag C."/>
            <person name="Ceriani C."/>
            <person name="Del Mar Angel L."/>
            <person name="du Plessis D."/>
            <person name="Fuchs T."/>
            <person name="Gasser K."/>
            <person name="Kramer D."/>
            <person name="Li W."/>
            <person name="Munsamy K."/>
            <person name="Piso A."/>
            <person name="Price J.L."/>
            <person name="Sonnekus B."/>
            <person name="Thomas C."/>
            <person name="van der Nest A."/>
            <person name="van Dijk A."/>
            <person name="van Heerden A."/>
            <person name="van Vuuren N."/>
            <person name="Yilmaz N."/>
            <person name="Duong T.A."/>
            <person name="van der Merwe N.A."/>
            <person name="Wingfield M.J."/>
            <person name="Wingfield B.D."/>
        </authorList>
    </citation>
    <scope>NUCLEOTIDE SEQUENCE [LARGE SCALE GENOMIC DNA]</scope>
    <source>
        <strain evidence="1 2">CMW 18300</strain>
    </source>
</reference>
<accession>A0ABR3XRK6</accession>
<sequence>MPGLSHLADEVLTLIVEEVCITAELDNRDCLGQTVAVEHGWTPEYEVNDGAEWHQLEVLGRVQADRIFGSCSESLRHQRDQLQVKIAQRFREQSYGRVISGSLLHGVHNSHRLHVGSLHQSRLAEVNELILNHRLDIRCLLALASTCRRLRACAEPFLYKHANLCYGKPCAYAEHLGLMLRYPHLTRYVHLLSFSTTDDAQFESDPYGFVPQHPDELPRAITCLLLHEAPWSREEIYRHLGPERFGPHGLHPSTFRAMFLFLLPDVRSLKFDLELVDDENQGELVRQQWLFRALLQELNSGSGASRVPALQNLQEFSLIFRGDIGLNDMFNPRMLLPFLLLPKMRTFYSSSLNTGHHLLLTESERCQWSGKSAVTEMIFDFARIDGFTLDSLLRLPRALEKLTLNCQAANPFGWELVFWPSRWIRADLIVGDSLSHQRHSLRYLTIRWAGACPDCPSVRQIPECSIKDLKSFVVLEELTAPLKMILPYQDGLPRSLAECLPSSIVCLELLVYNHFPVTTWELEVLDDPASTFELEAEAVVSFGRQVGVDVQVDFEEFEELEPELSANDEDDEWSE</sequence>
<proteinExistence type="predicted"/>
<name>A0ABR3XRK6_9PEZI</name>
<dbReference type="EMBL" id="JAWRVE010000012">
    <property type="protein sequence ID" value="KAL1878233.1"/>
    <property type="molecule type" value="Genomic_DNA"/>
</dbReference>